<evidence type="ECO:0000256" key="1">
    <source>
        <dbReference type="ARBA" id="ARBA00004777"/>
    </source>
</evidence>
<evidence type="ECO:0000256" key="9">
    <source>
        <dbReference type="ARBA" id="ARBA00023102"/>
    </source>
</evidence>
<dbReference type="EC" id="3.5.4.9" evidence="12"/>
<dbReference type="InterPro" id="IPR020867">
    <property type="entry name" value="THF_DH/CycHdrlase_CS"/>
</dbReference>
<dbReference type="PRINTS" id="PR00085">
    <property type="entry name" value="THFDHDRGNASE"/>
</dbReference>
<comment type="pathway">
    <text evidence="1 12">One-carbon metabolism; tetrahydrofolate interconversion.</text>
</comment>
<dbReference type="OrthoDB" id="9803580at2"/>
<feature type="domain" description="Tetrahydrofolate dehydrogenase/cyclohydrolase NAD(P)-binding" evidence="14">
    <location>
        <begin position="142"/>
        <end position="285"/>
    </location>
</feature>
<dbReference type="AlphaFoldDB" id="A0A4U1BHW6"/>
<dbReference type="FunFam" id="3.40.50.720:FF:000006">
    <property type="entry name" value="Bifunctional protein FolD"/>
    <property type="match status" value="1"/>
</dbReference>
<comment type="function">
    <text evidence="12">Catalyzes the oxidation of 5,10-methylenetetrahydrofolate to 5,10-methenyltetrahydrofolate and then the hydrolysis of 5,10-methenyltetrahydrofolate to 10-formyltetrahydrofolate.</text>
</comment>
<evidence type="ECO:0000256" key="5">
    <source>
        <dbReference type="ARBA" id="ARBA00022755"/>
    </source>
</evidence>
<keyword evidence="7 12" id="KW-0521">NADP</keyword>
<dbReference type="InterPro" id="IPR036291">
    <property type="entry name" value="NAD(P)-bd_dom_sf"/>
</dbReference>
<evidence type="ECO:0000259" key="14">
    <source>
        <dbReference type="Pfam" id="PF02882"/>
    </source>
</evidence>
<comment type="subunit">
    <text evidence="2 12">Homodimer.</text>
</comment>
<dbReference type="CDD" id="cd01080">
    <property type="entry name" value="NAD_bind_m-THF_DH_Cyclohyd"/>
    <property type="match status" value="1"/>
</dbReference>
<evidence type="ECO:0000313" key="15">
    <source>
        <dbReference type="EMBL" id="TKB50366.1"/>
    </source>
</evidence>
<keyword evidence="9 12" id="KW-0368">Histidine biosynthesis</keyword>
<dbReference type="InterPro" id="IPR046346">
    <property type="entry name" value="Aminoacid_DH-like_N_sf"/>
</dbReference>
<evidence type="ECO:0000256" key="8">
    <source>
        <dbReference type="ARBA" id="ARBA00023002"/>
    </source>
</evidence>
<dbReference type="PANTHER" id="PTHR48099:SF5">
    <property type="entry name" value="C-1-TETRAHYDROFOLATE SYNTHASE, CYTOPLASMIC"/>
    <property type="match status" value="1"/>
</dbReference>
<keyword evidence="8 12" id="KW-0560">Oxidoreductase</keyword>
<dbReference type="PANTHER" id="PTHR48099">
    <property type="entry name" value="C-1-TETRAHYDROFOLATE SYNTHASE, CYTOPLASMIC-RELATED"/>
    <property type="match status" value="1"/>
</dbReference>
<feature type="domain" description="Tetrahydrofolate dehydrogenase/cyclohydrolase catalytic" evidence="13">
    <location>
        <begin position="7"/>
        <end position="122"/>
    </location>
</feature>
<gene>
    <name evidence="12 15" type="primary">folD</name>
    <name evidence="15" type="ORF">FCL40_04220</name>
</gene>
<dbReference type="Gene3D" id="3.40.50.10860">
    <property type="entry name" value="Leucine Dehydrogenase, chain A, domain 1"/>
    <property type="match status" value="1"/>
</dbReference>
<dbReference type="UniPathway" id="UPA00193"/>
<dbReference type="GO" id="GO:0009086">
    <property type="term" value="P:methionine biosynthetic process"/>
    <property type="evidence" value="ECO:0007669"/>
    <property type="project" value="UniProtKB-KW"/>
</dbReference>
<evidence type="ECO:0000313" key="16">
    <source>
        <dbReference type="Proteomes" id="UP000305674"/>
    </source>
</evidence>
<dbReference type="SUPFAM" id="SSF51735">
    <property type="entry name" value="NAD(P)-binding Rossmann-fold domains"/>
    <property type="match status" value="1"/>
</dbReference>
<keyword evidence="16" id="KW-1185">Reference proteome</keyword>
<dbReference type="EC" id="1.5.1.5" evidence="12"/>
<dbReference type="NCBIfam" id="NF008058">
    <property type="entry name" value="PRK10792.1"/>
    <property type="match status" value="1"/>
</dbReference>
<keyword evidence="6 12" id="KW-0378">Hydrolase</keyword>
<name>A0A4U1BHW6_9GAMM</name>
<feature type="binding site" evidence="12">
    <location>
        <begin position="168"/>
        <end position="170"/>
    </location>
    <ligand>
        <name>NADP(+)</name>
        <dbReference type="ChEBI" id="CHEBI:58349"/>
    </ligand>
</feature>
<dbReference type="FunFam" id="3.40.50.10860:FF:000005">
    <property type="entry name" value="C-1-tetrahydrofolate synthase, cytoplasmic, putative"/>
    <property type="match status" value="1"/>
</dbReference>
<comment type="catalytic activity">
    <reaction evidence="12">
        <text>(6R)-5,10-methylene-5,6,7,8-tetrahydrofolate + NADP(+) = (6R)-5,10-methenyltetrahydrofolate + NADPH</text>
        <dbReference type="Rhea" id="RHEA:22812"/>
        <dbReference type="ChEBI" id="CHEBI:15636"/>
        <dbReference type="ChEBI" id="CHEBI:57455"/>
        <dbReference type="ChEBI" id="CHEBI:57783"/>
        <dbReference type="ChEBI" id="CHEBI:58349"/>
        <dbReference type="EC" id="1.5.1.5"/>
    </reaction>
</comment>
<comment type="caution">
    <text evidence="12">Lacks conserved residue(s) required for the propagation of feature annotation.</text>
</comment>
<dbReference type="Pfam" id="PF00763">
    <property type="entry name" value="THF_DHG_CYH"/>
    <property type="match status" value="1"/>
</dbReference>
<dbReference type="GO" id="GO:0005829">
    <property type="term" value="C:cytosol"/>
    <property type="evidence" value="ECO:0007669"/>
    <property type="project" value="TreeGrafter"/>
</dbReference>
<accession>A0A4U1BHW6</accession>
<proteinExistence type="inferred from homology"/>
<dbReference type="InterPro" id="IPR020631">
    <property type="entry name" value="THF_DH/CycHdrlase_NAD-bd_dom"/>
</dbReference>
<dbReference type="PROSITE" id="PS00767">
    <property type="entry name" value="THF_DHG_CYH_2"/>
    <property type="match status" value="1"/>
</dbReference>
<evidence type="ECO:0000256" key="3">
    <source>
        <dbReference type="ARBA" id="ARBA00022563"/>
    </source>
</evidence>
<keyword evidence="3 12" id="KW-0554">One-carbon metabolism</keyword>
<dbReference type="Pfam" id="PF02882">
    <property type="entry name" value="THF_DHG_CYH_C"/>
    <property type="match status" value="1"/>
</dbReference>
<feature type="binding site" evidence="12">
    <location>
        <position position="234"/>
    </location>
    <ligand>
        <name>NADP(+)</name>
        <dbReference type="ChEBI" id="CHEBI:58349"/>
    </ligand>
</feature>
<organism evidence="15 16">
    <name type="scientific">Ferrimonas sediminicola</name>
    <dbReference type="NCBI Taxonomy" id="2569538"/>
    <lineage>
        <taxon>Bacteria</taxon>
        <taxon>Pseudomonadati</taxon>
        <taxon>Pseudomonadota</taxon>
        <taxon>Gammaproteobacteria</taxon>
        <taxon>Alteromonadales</taxon>
        <taxon>Ferrimonadaceae</taxon>
        <taxon>Ferrimonas</taxon>
    </lineage>
</organism>
<protein>
    <recommendedName>
        <fullName evidence="12">Bifunctional protein FolD</fullName>
    </recommendedName>
    <domain>
        <recommendedName>
            <fullName evidence="12">Methylenetetrahydrofolate dehydrogenase</fullName>
            <ecNumber evidence="12">1.5.1.5</ecNumber>
        </recommendedName>
    </domain>
    <domain>
        <recommendedName>
            <fullName evidence="12">Methenyltetrahydrofolate cyclohydrolase</fullName>
            <ecNumber evidence="12">3.5.4.9</ecNumber>
        </recommendedName>
    </domain>
</protein>
<dbReference type="InterPro" id="IPR000672">
    <property type="entry name" value="THF_DH/CycHdrlase"/>
</dbReference>
<dbReference type="Gene3D" id="3.40.50.720">
    <property type="entry name" value="NAD(P)-binding Rossmann-like Domain"/>
    <property type="match status" value="1"/>
</dbReference>
<evidence type="ECO:0000256" key="2">
    <source>
        <dbReference type="ARBA" id="ARBA00011738"/>
    </source>
</evidence>
<dbReference type="GO" id="GO:0035999">
    <property type="term" value="P:tetrahydrofolate interconversion"/>
    <property type="evidence" value="ECO:0007669"/>
    <property type="project" value="UniProtKB-UniRule"/>
</dbReference>
<evidence type="ECO:0000256" key="6">
    <source>
        <dbReference type="ARBA" id="ARBA00022801"/>
    </source>
</evidence>
<keyword evidence="11 12" id="KW-0511">Multifunctional enzyme</keyword>
<keyword evidence="10 12" id="KW-0486">Methionine biosynthesis</keyword>
<dbReference type="Proteomes" id="UP000305674">
    <property type="component" value="Unassembled WGS sequence"/>
</dbReference>
<dbReference type="NCBIfam" id="NF010785">
    <property type="entry name" value="PRK14188.1"/>
    <property type="match status" value="1"/>
</dbReference>
<comment type="catalytic activity">
    <reaction evidence="12">
        <text>(6R)-5,10-methenyltetrahydrofolate + H2O = (6R)-10-formyltetrahydrofolate + H(+)</text>
        <dbReference type="Rhea" id="RHEA:23700"/>
        <dbReference type="ChEBI" id="CHEBI:15377"/>
        <dbReference type="ChEBI" id="CHEBI:15378"/>
        <dbReference type="ChEBI" id="CHEBI:57455"/>
        <dbReference type="ChEBI" id="CHEBI:195366"/>
        <dbReference type="EC" id="3.5.4.9"/>
    </reaction>
</comment>
<dbReference type="EMBL" id="SWCI01000002">
    <property type="protein sequence ID" value="TKB50366.1"/>
    <property type="molecule type" value="Genomic_DNA"/>
</dbReference>
<dbReference type="NCBIfam" id="NF010783">
    <property type="entry name" value="PRK14186.1"/>
    <property type="match status" value="1"/>
</dbReference>
<evidence type="ECO:0000256" key="7">
    <source>
        <dbReference type="ARBA" id="ARBA00022857"/>
    </source>
</evidence>
<dbReference type="GO" id="GO:0000105">
    <property type="term" value="P:L-histidine biosynthetic process"/>
    <property type="evidence" value="ECO:0007669"/>
    <property type="project" value="UniProtKB-KW"/>
</dbReference>
<dbReference type="GO" id="GO:0006164">
    <property type="term" value="P:purine nucleotide biosynthetic process"/>
    <property type="evidence" value="ECO:0007669"/>
    <property type="project" value="UniProtKB-KW"/>
</dbReference>
<comment type="caution">
    <text evidence="15">The sequence shown here is derived from an EMBL/GenBank/DDBJ whole genome shotgun (WGS) entry which is preliminary data.</text>
</comment>
<comment type="similarity">
    <text evidence="12">Belongs to the tetrahydrofolate dehydrogenase/cyclohydrolase family.</text>
</comment>
<reference evidence="15 16" key="1">
    <citation type="submission" date="2019-04" db="EMBL/GenBank/DDBJ databases">
        <authorList>
            <person name="Hwang J.C."/>
        </authorList>
    </citation>
    <scope>NUCLEOTIDE SEQUENCE [LARGE SCALE GENOMIC DNA]</scope>
    <source>
        <strain evidence="15 16">IMCC35001</strain>
    </source>
</reference>
<keyword evidence="5 12" id="KW-0658">Purine biosynthesis</keyword>
<sequence length="288" mass="30539">MNQPKRIDGRRIADEQVAQIAQRVAALTEQGKRPPGLAVVMVGDNPASDVYVRNKIRRCEQAGILSREHRLDERTTEEDLLGLLDSLNQDPQIDGILVQLPLPAHLEEGRILKRISPAKDVDGFHPVNVGLLGIGDARALVPCTPAGCVILAKEVLGDLTGKHVVVVGRSNIVGKPAAQLFLAEDCSVTLVHSKSANGAELARQADILVVAVGRPQMVDESWVKPGAVVIDVGINRIDTGEGTRLVGDVDYQRVAPVAGAITPVPGGVGPMTIAGLLNNTLTAYEAVE</sequence>
<dbReference type="InterPro" id="IPR020630">
    <property type="entry name" value="THF_DH/CycHdrlase_cat_dom"/>
</dbReference>
<evidence type="ECO:0000259" key="13">
    <source>
        <dbReference type="Pfam" id="PF00763"/>
    </source>
</evidence>
<evidence type="ECO:0000256" key="12">
    <source>
        <dbReference type="HAMAP-Rule" id="MF_01576"/>
    </source>
</evidence>
<dbReference type="SUPFAM" id="SSF53223">
    <property type="entry name" value="Aminoacid dehydrogenase-like, N-terminal domain"/>
    <property type="match status" value="1"/>
</dbReference>
<dbReference type="PROSITE" id="PS00766">
    <property type="entry name" value="THF_DHG_CYH_1"/>
    <property type="match status" value="1"/>
</dbReference>
<dbReference type="GO" id="GO:0004488">
    <property type="term" value="F:methylenetetrahydrofolate dehydrogenase (NADP+) activity"/>
    <property type="evidence" value="ECO:0007669"/>
    <property type="project" value="UniProtKB-UniRule"/>
</dbReference>
<evidence type="ECO:0000256" key="11">
    <source>
        <dbReference type="ARBA" id="ARBA00023268"/>
    </source>
</evidence>
<dbReference type="HAMAP" id="MF_01576">
    <property type="entry name" value="THF_DHG_CYH"/>
    <property type="match status" value="1"/>
</dbReference>
<dbReference type="GO" id="GO:0004477">
    <property type="term" value="F:methenyltetrahydrofolate cyclohydrolase activity"/>
    <property type="evidence" value="ECO:0007669"/>
    <property type="project" value="UniProtKB-UniRule"/>
</dbReference>
<dbReference type="RefSeq" id="WP_136851672.1">
    <property type="nucleotide sequence ID" value="NZ_SWCI01000002.1"/>
</dbReference>
<evidence type="ECO:0000256" key="10">
    <source>
        <dbReference type="ARBA" id="ARBA00023167"/>
    </source>
</evidence>
<evidence type="ECO:0000256" key="4">
    <source>
        <dbReference type="ARBA" id="ARBA00022605"/>
    </source>
</evidence>
<keyword evidence="4 12" id="KW-0028">Amino-acid biosynthesis</keyword>